<dbReference type="PaxDb" id="546414-Deide_01750"/>
<dbReference type="InterPro" id="IPR034193">
    <property type="entry name" value="PCSK9_ProteinaseK-like"/>
</dbReference>
<feature type="active site" description="Charge relay system" evidence="5 6">
    <location>
        <position position="203"/>
    </location>
</feature>
<dbReference type="GO" id="GO:0004252">
    <property type="term" value="F:serine-type endopeptidase activity"/>
    <property type="evidence" value="ECO:0007669"/>
    <property type="project" value="UniProtKB-UniRule"/>
</dbReference>
<evidence type="ECO:0000256" key="2">
    <source>
        <dbReference type="ARBA" id="ARBA00022670"/>
    </source>
</evidence>
<accession>C1CYG3</accession>
<keyword evidence="12" id="KW-1185">Reference proteome</keyword>
<dbReference type="InterPro" id="IPR050131">
    <property type="entry name" value="Peptidase_S8_subtilisin-like"/>
</dbReference>
<dbReference type="OrthoDB" id="9798386at2"/>
<dbReference type="InterPro" id="IPR010259">
    <property type="entry name" value="S8pro/Inhibitor_I9"/>
</dbReference>
<keyword evidence="2 6" id="KW-0645">Protease</keyword>
<dbReference type="Pfam" id="PF05922">
    <property type="entry name" value="Inhibitor_I9"/>
    <property type="match status" value="1"/>
</dbReference>
<keyword evidence="3 6" id="KW-0378">Hydrolase</keyword>
<dbReference type="PROSITE" id="PS51892">
    <property type="entry name" value="SUBTILASE"/>
    <property type="match status" value="1"/>
</dbReference>
<evidence type="ECO:0000313" key="12">
    <source>
        <dbReference type="Proteomes" id="UP000002208"/>
    </source>
</evidence>
<dbReference type="Gene3D" id="3.40.50.200">
    <property type="entry name" value="Peptidase S8/S53 domain"/>
    <property type="match status" value="1"/>
</dbReference>
<evidence type="ECO:0000256" key="3">
    <source>
        <dbReference type="ARBA" id="ARBA00022801"/>
    </source>
</evidence>
<feature type="chain" id="PRO_5002907967" evidence="8">
    <location>
        <begin position="29"/>
        <end position="416"/>
    </location>
</feature>
<evidence type="ECO:0000256" key="7">
    <source>
        <dbReference type="RuleBase" id="RU003355"/>
    </source>
</evidence>
<sequence length="416" mass="42974">MHMMKVAVGLTLALTLAACGNTTPGSTANDTDTETVIENAAASSSGSLREQAVPNVAGAARNIIPGQYIVVLKEGAEPRGLARAAGVTPRFVYSIVNGFAGSLSEGQLNALKNHPDVAYIEPDQVYTATVEQSMDTNGDPWGLDRINQRDLPLDRKYSYTYTGSGVRAYIIDTGLDAAHADFETRAQNVYDAFGGNGNDCNGHGTHVGGTVGGKVYGVAKQALLRGVKVLDCNGSGSTSGIIAAVDWVRTNHIKPAVANMSLGGGYSSTLNNAVVNLSNAGVFVAVAAGNENQDACNVSPASAGYNTAVTTTAASDKTDTRASFSNYGQCTDLYAPGVAIKAPWIGSGTTETNTISGTSMASPHVAGVSALVKHRYGDISSASVWSYISGAASTGKIKSNPTGTPNVLLYKYITAW</sequence>
<dbReference type="Proteomes" id="UP000002208">
    <property type="component" value="Chromosome"/>
</dbReference>
<dbReference type="InterPro" id="IPR022398">
    <property type="entry name" value="Peptidase_S8_His-AS"/>
</dbReference>
<evidence type="ECO:0000256" key="6">
    <source>
        <dbReference type="PROSITE-ProRule" id="PRU01240"/>
    </source>
</evidence>
<evidence type="ECO:0000313" key="11">
    <source>
        <dbReference type="EMBL" id="ACO44984.1"/>
    </source>
</evidence>
<evidence type="ECO:0000256" key="4">
    <source>
        <dbReference type="ARBA" id="ARBA00022825"/>
    </source>
</evidence>
<keyword evidence="4 6" id="KW-0720">Serine protease</keyword>
<evidence type="ECO:0000256" key="8">
    <source>
        <dbReference type="SAM" id="SignalP"/>
    </source>
</evidence>
<dbReference type="PANTHER" id="PTHR43806:SF58">
    <property type="entry name" value="ALKALINE PROTEASE 1-RELATED"/>
    <property type="match status" value="1"/>
</dbReference>
<feature type="active site" description="Charge relay system" evidence="5 6">
    <location>
        <position position="172"/>
    </location>
</feature>
<reference evidence="11 12" key="1">
    <citation type="journal article" date="2009" name="PLoS Genet.">
        <title>Alliance of proteomics and genomics to unravel the specificities of Sahara bacterium Deinococcus deserti.</title>
        <authorList>
            <person name="de Groot A."/>
            <person name="Dulermo R."/>
            <person name="Ortet P."/>
            <person name="Blanchard L."/>
            <person name="Guerin P."/>
            <person name="Fernandez B."/>
            <person name="Vacherie B."/>
            <person name="Dossat C."/>
            <person name="Jolivet E."/>
            <person name="Siguier P."/>
            <person name="Chandler M."/>
            <person name="Barakat M."/>
            <person name="Dedieu A."/>
            <person name="Barbe V."/>
            <person name="Heulin T."/>
            <person name="Sommer S."/>
            <person name="Achouak W."/>
            <person name="Armengaud J."/>
        </authorList>
    </citation>
    <scope>NUCLEOTIDE SEQUENCE [LARGE SCALE GENOMIC DNA]</scope>
    <source>
        <strain evidence="12">DSM 17065 / CIP 109153 / LMG 22923 / VCD115</strain>
    </source>
</reference>
<protein>
    <submittedName>
        <fullName evidence="11">Putative serine proteinase</fullName>
    </submittedName>
</protein>
<dbReference type="MEROPS" id="S08.051"/>
<feature type="active site" description="Charge relay system" evidence="5 6">
    <location>
        <position position="359"/>
    </location>
</feature>
<feature type="domain" description="Peptidase S8/S53" evidence="9">
    <location>
        <begin position="164"/>
        <end position="392"/>
    </location>
</feature>
<dbReference type="FunFam" id="3.40.50.200:FF:000014">
    <property type="entry name" value="Proteinase K"/>
    <property type="match status" value="1"/>
</dbReference>
<evidence type="ECO:0000259" key="10">
    <source>
        <dbReference type="Pfam" id="PF05922"/>
    </source>
</evidence>
<dbReference type="PROSITE" id="PS00136">
    <property type="entry name" value="SUBTILASE_ASP"/>
    <property type="match status" value="1"/>
</dbReference>
<dbReference type="InterPro" id="IPR000209">
    <property type="entry name" value="Peptidase_S8/S53_dom"/>
</dbReference>
<dbReference type="PANTHER" id="PTHR43806">
    <property type="entry name" value="PEPTIDASE S8"/>
    <property type="match status" value="1"/>
</dbReference>
<dbReference type="InterPro" id="IPR023827">
    <property type="entry name" value="Peptidase_S8_Asp-AS"/>
</dbReference>
<dbReference type="Pfam" id="PF00082">
    <property type="entry name" value="Peptidase_S8"/>
    <property type="match status" value="1"/>
</dbReference>
<dbReference type="SUPFAM" id="SSF52743">
    <property type="entry name" value="Subtilisin-like"/>
    <property type="match status" value="1"/>
</dbReference>
<dbReference type="EMBL" id="CP001114">
    <property type="protein sequence ID" value="ACO44984.1"/>
    <property type="molecule type" value="Genomic_DNA"/>
</dbReference>
<dbReference type="HOGENOM" id="CLU_011263_1_7_0"/>
<dbReference type="GO" id="GO:0005615">
    <property type="term" value="C:extracellular space"/>
    <property type="evidence" value="ECO:0007669"/>
    <property type="project" value="TreeGrafter"/>
</dbReference>
<evidence type="ECO:0000256" key="1">
    <source>
        <dbReference type="ARBA" id="ARBA00011073"/>
    </source>
</evidence>
<dbReference type="eggNOG" id="COG1404">
    <property type="taxonomic scope" value="Bacteria"/>
</dbReference>
<dbReference type="PRINTS" id="PR00723">
    <property type="entry name" value="SUBTILISIN"/>
</dbReference>
<dbReference type="InterPro" id="IPR036852">
    <property type="entry name" value="Peptidase_S8/S53_dom_sf"/>
</dbReference>
<dbReference type="PROSITE" id="PS00137">
    <property type="entry name" value="SUBTILASE_HIS"/>
    <property type="match status" value="1"/>
</dbReference>
<dbReference type="SUPFAM" id="SSF54897">
    <property type="entry name" value="Protease propeptides/inhibitors"/>
    <property type="match status" value="1"/>
</dbReference>
<dbReference type="PROSITE" id="PS00138">
    <property type="entry name" value="SUBTILASE_SER"/>
    <property type="match status" value="1"/>
</dbReference>
<proteinExistence type="inferred from homology"/>
<dbReference type="STRING" id="546414.Deide_01750"/>
<name>C1CYG3_DEIDV</name>
<feature type="domain" description="Inhibitor I9" evidence="10">
    <location>
        <begin position="95"/>
        <end position="127"/>
    </location>
</feature>
<dbReference type="Gene3D" id="3.30.70.80">
    <property type="entry name" value="Peptidase S8 propeptide/proteinase inhibitor I9"/>
    <property type="match status" value="1"/>
</dbReference>
<dbReference type="InterPro" id="IPR015500">
    <property type="entry name" value="Peptidase_S8_subtilisin-rel"/>
</dbReference>
<organism evidence="11 12">
    <name type="scientific">Deinococcus deserti (strain DSM 17065 / CIP 109153 / LMG 22923 / VCD115)</name>
    <dbReference type="NCBI Taxonomy" id="546414"/>
    <lineage>
        <taxon>Bacteria</taxon>
        <taxon>Thermotogati</taxon>
        <taxon>Deinococcota</taxon>
        <taxon>Deinococci</taxon>
        <taxon>Deinococcales</taxon>
        <taxon>Deinococcaceae</taxon>
        <taxon>Deinococcus</taxon>
    </lineage>
</organism>
<dbReference type="KEGG" id="ddr:Deide_01750"/>
<evidence type="ECO:0000256" key="5">
    <source>
        <dbReference type="PIRSR" id="PIRSR615500-1"/>
    </source>
</evidence>
<keyword evidence="8" id="KW-0732">Signal</keyword>
<dbReference type="GO" id="GO:0006508">
    <property type="term" value="P:proteolysis"/>
    <property type="evidence" value="ECO:0007669"/>
    <property type="project" value="UniProtKB-KW"/>
</dbReference>
<evidence type="ECO:0000259" key="9">
    <source>
        <dbReference type="Pfam" id="PF00082"/>
    </source>
</evidence>
<dbReference type="CDD" id="cd04077">
    <property type="entry name" value="Peptidases_S8_PCSK9_ProteinaseK_like"/>
    <property type="match status" value="1"/>
</dbReference>
<dbReference type="InterPro" id="IPR023828">
    <property type="entry name" value="Peptidase_S8_Ser-AS"/>
</dbReference>
<dbReference type="AlphaFoldDB" id="C1CYG3"/>
<dbReference type="PROSITE" id="PS51257">
    <property type="entry name" value="PROKAR_LIPOPROTEIN"/>
    <property type="match status" value="1"/>
</dbReference>
<comment type="similarity">
    <text evidence="1 6 7">Belongs to the peptidase S8 family.</text>
</comment>
<feature type="signal peptide" evidence="8">
    <location>
        <begin position="1"/>
        <end position="28"/>
    </location>
</feature>
<dbReference type="InterPro" id="IPR037045">
    <property type="entry name" value="S8pro/Inhibitor_I9_sf"/>
</dbReference>
<gene>
    <name evidence="11" type="ordered locus">Deide_01750</name>
</gene>